<dbReference type="AlphaFoldDB" id="C8VBL4"/>
<accession>C8VBL4</accession>
<keyword evidence="3" id="KW-1185">Reference proteome</keyword>
<dbReference type="OrthoDB" id="2020070at2759"/>
<dbReference type="RefSeq" id="XP_050467979.1">
    <property type="nucleotide sequence ID" value="XM_050612016.1"/>
</dbReference>
<dbReference type="PANTHER" id="PTHR34815:SF2">
    <property type="entry name" value="N-ACETYLTRANSFERASE DOMAIN-CONTAINING PROTEIN"/>
    <property type="match status" value="1"/>
</dbReference>
<organism evidence="2 3">
    <name type="scientific">Emericella nidulans (strain FGSC A4 / ATCC 38163 / CBS 112.46 / NRRL 194 / M139)</name>
    <name type="common">Aspergillus nidulans</name>
    <dbReference type="NCBI Taxonomy" id="227321"/>
    <lineage>
        <taxon>Eukaryota</taxon>
        <taxon>Fungi</taxon>
        <taxon>Dikarya</taxon>
        <taxon>Ascomycota</taxon>
        <taxon>Pezizomycotina</taxon>
        <taxon>Eurotiomycetes</taxon>
        <taxon>Eurotiomycetidae</taxon>
        <taxon>Eurotiales</taxon>
        <taxon>Aspergillaceae</taxon>
        <taxon>Aspergillus</taxon>
        <taxon>Aspergillus subgen. Nidulantes</taxon>
    </lineage>
</organism>
<evidence type="ECO:0000313" key="3">
    <source>
        <dbReference type="Proteomes" id="UP000000560"/>
    </source>
</evidence>
<dbReference type="STRING" id="227321.C8VBL4"/>
<dbReference type="OMA" id="ASVYCEP"/>
<dbReference type="SUPFAM" id="SSF55729">
    <property type="entry name" value="Acyl-CoA N-acyltransferases (Nat)"/>
    <property type="match status" value="1"/>
</dbReference>
<dbReference type="VEuPathDB" id="FungiDB:AN10960"/>
<protein>
    <recommendedName>
        <fullName evidence="1">LYC1 C-terminal domain-containing protein</fullName>
    </recommendedName>
</protein>
<dbReference type="InterPro" id="IPR055100">
    <property type="entry name" value="GNAT_LYC1-like"/>
</dbReference>
<proteinExistence type="predicted"/>
<dbReference type="KEGG" id="ani:ANIA_10960"/>
<evidence type="ECO:0000313" key="2">
    <source>
        <dbReference type="EMBL" id="CBF79568.1"/>
    </source>
</evidence>
<name>C8VBL4_EMENI</name>
<dbReference type="InParanoid" id="C8VBL4"/>
<dbReference type="PANTHER" id="PTHR34815">
    <property type="entry name" value="LYSINE ACETYLTRANSFERASE"/>
    <property type="match status" value="1"/>
</dbReference>
<reference evidence="3" key="1">
    <citation type="journal article" date="2005" name="Nature">
        <title>Sequencing of Aspergillus nidulans and comparative analysis with A. fumigatus and A. oryzae.</title>
        <authorList>
            <person name="Galagan J.E."/>
            <person name="Calvo S.E."/>
            <person name="Cuomo C."/>
            <person name="Ma L.J."/>
            <person name="Wortman J.R."/>
            <person name="Batzoglou S."/>
            <person name="Lee S.I."/>
            <person name="Basturkmen M."/>
            <person name="Spevak C.C."/>
            <person name="Clutterbuck J."/>
            <person name="Kapitonov V."/>
            <person name="Jurka J."/>
            <person name="Scazzocchio C."/>
            <person name="Farman M."/>
            <person name="Butler J."/>
            <person name="Purcell S."/>
            <person name="Harris S."/>
            <person name="Braus G.H."/>
            <person name="Draht O."/>
            <person name="Busch S."/>
            <person name="D'Enfert C."/>
            <person name="Bouchier C."/>
            <person name="Goldman G.H."/>
            <person name="Bell-Pedersen D."/>
            <person name="Griffiths-Jones S."/>
            <person name="Doonan J.H."/>
            <person name="Yu J."/>
            <person name="Vienken K."/>
            <person name="Pain A."/>
            <person name="Freitag M."/>
            <person name="Selker E.U."/>
            <person name="Archer D.B."/>
            <person name="Penalva M.A."/>
            <person name="Oakley B.R."/>
            <person name="Momany M."/>
            <person name="Tanaka T."/>
            <person name="Kumagai T."/>
            <person name="Asai K."/>
            <person name="Machida M."/>
            <person name="Nierman W.C."/>
            <person name="Denning D.W."/>
            <person name="Caddick M."/>
            <person name="Hynes M."/>
            <person name="Paoletti M."/>
            <person name="Fischer R."/>
            <person name="Miller B."/>
            <person name="Dyer P."/>
            <person name="Sachs M.S."/>
            <person name="Osmani S.A."/>
            <person name="Birren B.W."/>
        </authorList>
    </citation>
    <scope>NUCLEOTIDE SEQUENCE [LARGE SCALE GENOMIC DNA]</scope>
    <source>
        <strain evidence="3">FGSC A4 / ATCC 38163 / CBS 112.46 / NRRL 194 / M139</strain>
    </source>
</reference>
<dbReference type="eggNOG" id="ENOG502S41G">
    <property type="taxonomic scope" value="Eukaryota"/>
</dbReference>
<dbReference type="Proteomes" id="UP000000560">
    <property type="component" value="Chromosome IV"/>
</dbReference>
<gene>
    <name evidence="2" type="ORF">ANIA_10960</name>
</gene>
<dbReference type="InterPro" id="IPR053013">
    <property type="entry name" value="LAT"/>
</dbReference>
<dbReference type="InterPro" id="IPR016181">
    <property type="entry name" value="Acyl_CoA_acyltransferase"/>
</dbReference>
<reference evidence="3" key="2">
    <citation type="journal article" date="2009" name="Fungal Genet. Biol.">
        <title>The 2008 update of the Aspergillus nidulans genome annotation: a community effort.</title>
        <authorList>
            <person name="Wortman J.R."/>
            <person name="Gilsenan J.M."/>
            <person name="Joardar V."/>
            <person name="Deegan J."/>
            <person name="Clutterbuck J."/>
            <person name="Andersen M.R."/>
            <person name="Archer D."/>
            <person name="Bencina M."/>
            <person name="Braus G."/>
            <person name="Coutinho P."/>
            <person name="von Dohren H."/>
            <person name="Doonan J."/>
            <person name="Driessen A.J."/>
            <person name="Durek P."/>
            <person name="Espeso E."/>
            <person name="Fekete E."/>
            <person name="Flipphi M."/>
            <person name="Estrada C.G."/>
            <person name="Geysens S."/>
            <person name="Goldman G."/>
            <person name="de Groot P.W."/>
            <person name="Hansen K."/>
            <person name="Harris S.D."/>
            <person name="Heinekamp T."/>
            <person name="Helmstaedt K."/>
            <person name="Henrissat B."/>
            <person name="Hofmann G."/>
            <person name="Homan T."/>
            <person name="Horio T."/>
            <person name="Horiuchi H."/>
            <person name="James S."/>
            <person name="Jones M."/>
            <person name="Karaffa L."/>
            <person name="Karanyi Z."/>
            <person name="Kato M."/>
            <person name="Keller N."/>
            <person name="Kelly D.E."/>
            <person name="Kiel J.A."/>
            <person name="Kim J.M."/>
            <person name="van der Klei I.J."/>
            <person name="Klis F.M."/>
            <person name="Kovalchuk A."/>
            <person name="Krasevec N."/>
            <person name="Kubicek C.P."/>
            <person name="Liu B."/>
            <person name="Maccabe A."/>
            <person name="Meyer V."/>
            <person name="Mirabito P."/>
            <person name="Miskei M."/>
            <person name="Mos M."/>
            <person name="Mullins J."/>
            <person name="Nelson D.R."/>
            <person name="Nielsen J."/>
            <person name="Oakley B.R."/>
            <person name="Osmani S.A."/>
            <person name="Pakula T."/>
            <person name="Paszewski A."/>
            <person name="Paulsen I."/>
            <person name="Pilsyk S."/>
            <person name="Pocsi I."/>
            <person name="Punt P.J."/>
            <person name="Ram A.F."/>
            <person name="Ren Q."/>
            <person name="Robellet X."/>
            <person name="Robson G."/>
            <person name="Seiboth B."/>
            <person name="van Solingen P."/>
            <person name="Specht T."/>
            <person name="Sun J."/>
            <person name="Taheri-Talesh N."/>
            <person name="Takeshita N."/>
            <person name="Ussery D."/>
            <person name="vanKuyk P.A."/>
            <person name="Visser H."/>
            <person name="van de Vondervoort P.J."/>
            <person name="de Vries R.P."/>
            <person name="Walton J."/>
            <person name="Xiang X."/>
            <person name="Xiong Y."/>
            <person name="Zeng A.P."/>
            <person name="Brandt B.W."/>
            <person name="Cornell M.J."/>
            <person name="van den Hondel C.A."/>
            <person name="Visser J."/>
            <person name="Oliver S.G."/>
            <person name="Turner G."/>
        </authorList>
    </citation>
    <scope>GENOME REANNOTATION</scope>
    <source>
        <strain evidence="3">FGSC A4 / ATCC 38163 / CBS 112.46 / NRRL 194 / M139</strain>
    </source>
</reference>
<dbReference type="Pfam" id="PF22998">
    <property type="entry name" value="GNAT_LYC1-like"/>
    <property type="match status" value="1"/>
</dbReference>
<dbReference type="FunCoup" id="C8VBL4">
    <property type="interactions" value="98"/>
</dbReference>
<evidence type="ECO:0000259" key="1">
    <source>
        <dbReference type="Pfam" id="PF22998"/>
    </source>
</evidence>
<sequence>MGPTQLPASTSPTLTLAHPTVAETQQIWSQTSDIWTDALSVPQYLEEYAYLLTVPLARDHGITQWILVDSLDKPTVPANDLNGREGTRRILASCETFRKRALLANRLASDDTKNRCTDILVHGVASVFCDPQLRGRGYASRLFKELSHILPQWQAGEVEKPRGVGSVLYSDIDPAFYKRQGWVPFPSYHLEFEPVQLEHTAEPLYAENLASLCQRDEEILRASMSSPSTMGDRGKTRFAIIPDHDHMLWHHAKEEFGAHKLFGGSKKPEIKGAIAGPAGNRVWAIWMHRFYRHPQGNDSAANTLYILRLVTETPSPASESIRAVLRAAQSEAANWGLGKVKLWNPPRDLEEAIRASGVKFEKKKREQDSVPCLNWFGEESPDEMEWVLNEKYAWC</sequence>
<dbReference type="EMBL" id="BN001304">
    <property type="protein sequence ID" value="CBF79568.1"/>
    <property type="molecule type" value="Genomic_DNA"/>
</dbReference>
<feature type="domain" description="LYC1 C-terminal" evidence="1">
    <location>
        <begin position="196"/>
        <end position="395"/>
    </location>
</feature>
<dbReference type="HOGENOM" id="CLU_038171_1_0_1"/>
<dbReference type="GeneID" id="74896700"/>
<dbReference type="Gene3D" id="3.40.630.30">
    <property type="match status" value="1"/>
</dbReference>